<protein>
    <submittedName>
        <fullName evidence="2">Uncharacterized protein</fullName>
    </submittedName>
</protein>
<sequence length="223" mass="25671">MKQNSLAEWNRTNRQYLRFGRIFENVHSRNLPCMDSRLKCCANGKSATSNNGGIVALSRPRQSSSTRPDSFYRSPIDSRGVFTILLKKIEKKRKDKVKYGNDDDDDDEREGEKFNCYREGCPSEAQEDVDWLTAADALVSQAPVGHVDRPGGVWPIRNKEVDRPGCWANFSNFHHKIYKALQFNLSLKDGACEDRAPEYFQKRICRSVVMTCRRFQHATRESI</sequence>
<dbReference type="EMBL" id="JYDS01000079">
    <property type="protein sequence ID" value="KRZ26873.1"/>
    <property type="molecule type" value="Genomic_DNA"/>
</dbReference>
<feature type="region of interest" description="Disordered" evidence="1">
    <location>
        <begin position="51"/>
        <end position="70"/>
    </location>
</feature>
<evidence type="ECO:0000313" key="2">
    <source>
        <dbReference type="EMBL" id="KRZ26873.1"/>
    </source>
</evidence>
<evidence type="ECO:0000313" key="3">
    <source>
        <dbReference type="EMBL" id="KRZ40316.1"/>
    </source>
</evidence>
<name>A0A0V1IVW3_TRIPS</name>
<proteinExistence type="predicted"/>
<gene>
    <name evidence="2" type="ORF">T4B_12484</name>
    <name evidence="3" type="ORF">T4C_5806</name>
</gene>
<dbReference type="EMBL" id="JYDV01000028">
    <property type="protein sequence ID" value="KRZ40316.1"/>
    <property type="molecule type" value="Genomic_DNA"/>
</dbReference>
<reference evidence="4 5" key="1">
    <citation type="submission" date="2015-01" db="EMBL/GenBank/DDBJ databases">
        <title>Evolution of Trichinella species and genotypes.</title>
        <authorList>
            <person name="Korhonen P.K."/>
            <person name="Edoardo P."/>
            <person name="Giuseppe L.R."/>
            <person name="Gasser R.B."/>
        </authorList>
    </citation>
    <scope>NUCLEOTIDE SEQUENCE [LARGE SCALE GENOMIC DNA]</scope>
    <source>
        <strain evidence="3">ISS176</strain>
        <strain evidence="2">ISS588</strain>
    </source>
</reference>
<dbReference type="Proteomes" id="UP000054826">
    <property type="component" value="Unassembled WGS sequence"/>
</dbReference>
<organism evidence="2 4">
    <name type="scientific">Trichinella pseudospiralis</name>
    <name type="common">Parasitic roundworm</name>
    <dbReference type="NCBI Taxonomy" id="6337"/>
    <lineage>
        <taxon>Eukaryota</taxon>
        <taxon>Metazoa</taxon>
        <taxon>Ecdysozoa</taxon>
        <taxon>Nematoda</taxon>
        <taxon>Enoplea</taxon>
        <taxon>Dorylaimia</taxon>
        <taxon>Trichinellida</taxon>
        <taxon>Trichinellidae</taxon>
        <taxon>Trichinella</taxon>
    </lineage>
</organism>
<dbReference type="AlphaFoldDB" id="A0A0V1IVW3"/>
<evidence type="ECO:0000313" key="4">
    <source>
        <dbReference type="Proteomes" id="UP000054805"/>
    </source>
</evidence>
<accession>A0A0V1IVW3</accession>
<keyword evidence="4" id="KW-1185">Reference proteome</keyword>
<comment type="caution">
    <text evidence="2">The sequence shown here is derived from an EMBL/GenBank/DDBJ whole genome shotgun (WGS) entry which is preliminary data.</text>
</comment>
<dbReference type="Proteomes" id="UP000054805">
    <property type="component" value="Unassembled WGS sequence"/>
</dbReference>
<evidence type="ECO:0000313" key="5">
    <source>
        <dbReference type="Proteomes" id="UP000054826"/>
    </source>
</evidence>
<evidence type="ECO:0000256" key="1">
    <source>
        <dbReference type="SAM" id="MobiDB-lite"/>
    </source>
</evidence>